<evidence type="ECO:0000256" key="2">
    <source>
        <dbReference type="ARBA" id="ARBA00006971"/>
    </source>
</evidence>
<proteinExistence type="inferred from homology"/>
<organism evidence="9 10">
    <name type="scientific">Vibrio jasicida</name>
    <dbReference type="NCBI Taxonomy" id="766224"/>
    <lineage>
        <taxon>Bacteria</taxon>
        <taxon>Pseudomonadati</taxon>
        <taxon>Pseudomonadota</taxon>
        <taxon>Gammaproteobacteria</taxon>
        <taxon>Vibrionales</taxon>
        <taxon>Vibrionaceae</taxon>
        <taxon>Vibrio</taxon>
    </lineage>
</organism>
<dbReference type="PANTHER" id="PTHR43327">
    <property type="entry name" value="STOMATIN-LIKE PROTEIN 2, MITOCHONDRIAL"/>
    <property type="match status" value="1"/>
</dbReference>
<keyword evidence="5 6" id="KW-0472">Membrane</keyword>
<dbReference type="InterPro" id="IPR050710">
    <property type="entry name" value="Band7/mec-2_domain"/>
</dbReference>
<accession>A0AAU9QU49</accession>
<comment type="caution">
    <text evidence="9">The sequence shown here is derived from an EMBL/GenBank/DDBJ whole genome shotgun (WGS) entry which is preliminary data.</text>
</comment>
<reference evidence="9" key="1">
    <citation type="submission" date="2022-01" db="EMBL/GenBank/DDBJ databases">
        <authorList>
            <person name="Lagorce A."/>
        </authorList>
    </citation>
    <scope>NUCLEOTIDE SEQUENCE</scope>
    <source>
        <strain evidence="9">Th15_F1_A12</strain>
    </source>
</reference>
<feature type="compositionally biased region" description="Basic and acidic residues" evidence="7">
    <location>
        <begin position="375"/>
        <end position="384"/>
    </location>
</feature>
<evidence type="ECO:0000256" key="4">
    <source>
        <dbReference type="ARBA" id="ARBA00022989"/>
    </source>
</evidence>
<dbReference type="PANTHER" id="PTHR43327:SF2">
    <property type="entry name" value="MODULATOR OF FTSH PROTEASE HFLK"/>
    <property type="match status" value="1"/>
</dbReference>
<evidence type="ECO:0000256" key="6">
    <source>
        <dbReference type="RuleBase" id="RU364113"/>
    </source>
</evidence>
<dbReference type="InterPro" id="IPR001107">
    <property type="entry name" value="Band_7"/>
</dbReference>
<dbReference type="GO" id="GO:0008233">
    <property type="term" value="F:peptidase activity"/>
    <property type="evidence" value="ECO:0007669"/>
    <property type="project" value="UniProtKB-KW"/>
</dbReference>
<feature type="compositionally biased region" description="Low complexity" evidence="7">
    <location>
        <begin position="1"/>
        <end position="27"/>
    </location>
</feature>
<feature type="domain" description="Band 7" evidence="8">
    <location>
        <begin position="89"/>
        <end position="249"/>
    </location>
</feature>
<evidence type="ECO:0000259" key="8">
    <source>
        <dbReference type="SMART" id="SM00244"/>
    </source>
</evidence>
<gene>
    <name evidence="9" type="primary">hflK</name>
    <name evidence="9" type="ORF">THF1A12_410039</name>
</gene>
<dbReference type="SUPFAM" id="SSF117892">
    <property type="entry name" value="Band 7/SPFH domain"/>
    <property type="match status" value="1"/>
</dbReference>
<dbReference type="Gene3D" id="3.30.479.30">
    <property type="entry name" value="Band 7 domain"/>
    <property type="match status" value="1"/>
</dbReference>
<comment type="function">
    <text evidence="6">HflC and HflK could encode or regulate a protease.</text>
</comment>
<evidence type="ECO:0000313" key="9">
    <source>
        <dbReference type="EMBL" id="CAH1600575.1"/>
    </source>
</evidence>
<dbReference type="GeneID" id="48229746"/>
<dbReference type="Pfam" id="PF12221">
    <property type="entry name" value="HflK_N"/>
    <property type="match status" value="1"/>
</dbReference>
<protein>
    <recommendedName>
        <fullName evidence="6">Protein HflK</fullName>
    </recommendedName>
</protein>
<keyword evidence="3 6" id="KW-0812">Transmembrane</keyword>
<dbReference type="NCBIfam" id="TIGR01933">
    <property type="entry name" value="hflK"/>
    <property type="match status" value="1"/>
</dbReference>
<dbReference type="InterPro" id="IPR001972">
    <property type="entry name" value="Stomatin_HflK_fam"/>
</dbReference>
<dbReference type="EMBL" id="CAKMUD010000096">
    <property type="protein sequence ID" value="CAH1600575.1"/>
    <property type="molecule type" value="Genomic_DNA"/>
</dbReference>
<sequence length="401" mass="44243">MAWNEPGNNNGNNGRDNDPWGNNNRGGQRPGGRDQGPPDLDEVFSKLSQKLGGKFGKKGGGGGSPIGGGGSAIGFGVIAVIAIAVWFFAGFYTIGEAERGVVLRLGKYDRIVDPGLNWRPRFIDEYEAVNVQAIRSLRASGLMLTKDENVVTVAMDVQYRVADPYKYLYRVTNADDSLRQATDSALRAVIGDSLMDSILTSGRQQIRQTTQETLNQIIDSYDMGIVIVDVNFQSARPPEQVKDAFDDAIAAREDEERFIREAEAYKNEILPKATGRAERLKKEAQGYNERVTNEALGQVAQFEKLLPEYLAAPGVTRDRLYIDAMEEVYSSTSKVLIDSESSGNLLYLPIDKLAGQDGQSDSKRKSKSTSTYDHIQLESERTQEDTSNTQSRSTGTRQGRY</sequence>
<comment type="subcellular location">
    <subcellularLocation>
        <location evidence="1">Membrane</location>
        <topology evidence="1">Single-pass membrane protein</topology>
    </subcellularLocation>
</comment>
<keyword evidence="9" id="KW-0378">Hydrolase</keyword>
<evidence type="ECO:0000256" key="7">
    <source>
        <dbReference type="SAM" id="MobiDB-lite"/>
    </source>
</evidence>
<keyword evidence="9" id="KW-0645">Protease</keyword>
<evidence type="ECO:0000256" key="5">
    <source>
        <dbReference type="ARBA" id="ARBA00023136"/>
    </source>
</evidence>
<dbReference type="InterPro" id="IPR020980">
    <property type="entry name" value="Membrane_HflK_N"/>
</dbReference>
<comment type="similarity">
    <text evidence="2 6">Belongs to the band 7/mec-2 family. HflK subfamily.</text>
</comment>
<feature type="region of interest" description="Disordered" evidence="7">
    <location>
        <begin position="1"/>
        <end position="42"/>
    </location>
</feature>
<evidence type="ECO:0000256" key="3">
    <source>
        <dbReference type="ARBA" id="ARBA00022692"/>
    </source>
</evidence>
<dbReference type="InterPro" id="IPR010201">
    <property type="entry name" value="HflK"/>
</dbReference>
<name>A0AAU9QU49_9VIBR</name>
<dbReference type="InterPro" id="IPR036013">
    <property type="entry name" value="Band_7/SPFH_dom_sf"/>
</dbReference>
<dbReference type="GO" id="GO:0006508">
    <property type="term" value="P:proteolysis"/>
    <property type="evidence" value="ECO:0007669"/>
    <property type="project" value="UniProtKB-KW"/>
</dbReference>
<feature type="transmembrane region" description="Helical" evidence="6">
    <location>
        <begin position="72"/>
        <end position="94"/>
    </location>
</feature>
<evidence type="ECO:0000313" key="10">
    <source>
        <dbReference type="Proteomes" id="UP001295462"/>
    </source>
</evidence>
<comment type="subunit">
    <text evidence="6">HflC and HflK may interact to form a multimeric complex.</text>
</comment>
<keyword evidence="4 6" id="KW-1133">Transmembrane helix</keyword>
<dbReference type="SMART" id="SM00244">
    <property type="entry name" value="PHB"/>
    <property type="match status" value="1"/>
</dbReference>
<dbReference type="RefSeq" id="WP_038872033.1">
    <property type="nucleotide sequence ID" value="NZ_BBKZ01000037.1"/>
</dbReference>
<evidence type="ECO:0000256" key="1">
    <source>
        <dbReference type="ARBA" id="ARBA00004167"/>
    </source>
</evidence>
<dbReference type="GO" id="GO:0016020">
    <property type="term" value="C:membrane"/>
    <property type="evidence" value="ECO:0007669"/>
    <property type="project" value="UniProtKB-SubCell"/>
</dbReference>
<dbReference type="FunFam" id="3.30.479.30:FF:000007">
    <property type="entry name" value="Protein HflK"/>
    <property type="match status" value="1"/>
</dbReference>
<feature type="compositionally biased region" description="Polar residues" evidence="7">
    <location>
        <begin position="385"/>
        <end position="401"/>
    </location>
</feature>
<dbReference type="PRINTS" id="PR00721">
    <property type="entry name" value="STOMATIN"/>
</dbReference>
<dbReference type="Proteomes" id="UP001295462">
    <property type="component" value="Unassembled WGS sequence"/>
</dbReference>
<dbReference type="Pfam" id="PF01145">
    <property type="entry name" value="Band_7"/>
    <property type="match status" value="1"/>
</dbReference>
<dbReference type="CDD" id="cd03404">
    <property type="entry name" value="SPFH_HflK"/>
    <property type="match status" value="1"/>
</dbReference>
<feature type="region of interest" description="Disordered" evidence="7">
    <location>
        <begin position="355"/>
        <end position="401"/>
    </location>
</feature>
<dbReference type="AlphaFoldDB" id="A0AAU9QU49"/>